<feature type="chain" id="PRO_5041436797" evidence="7">
    <location>
        <begin position="22"/>
        <end position="278"/>
    </location>
</feature>
<gene>
    <name evidence="8" type="primary">nlpA</name>
    <name evidence="8" type="ORF">MPEAHAMD_5465</name>
</gene>
<sequence>MLARRAILAVLLAAAAAPALAQSAVPTPVKAALEKRDLRVGFTPGPYEDAFKAGVAPVLGAQGYRIAYAHFSTGLEVNKAVAYDEVDANVMQHSVYLKAYNDRNGTDLVGIVQVPTPPMGLYSRKHKTLSAVRPGATVAVPNDPVNLERALKILRDASWIGLKPNANPVDVTELDVTANPSGIRIVPLEAAQAPRALDDVDFAAIQGNFAIFSGLKLTEALALEKMTGPYINVVAVRRGQAETPWAKAIVAAYRSDAFQAAIRADRFYDGFTLPDYFR</sequence>
<evidence type="ECO:0000256" key="7">
    <source>
        <dbReference type="SAM" id="SignalP"/>
    </source>
</evidence>
<dbReference type="AlphaFoldDB" id="A0AA37HFU7"/>
<dbReference type="InterPro" id="IPR006311">
    <property type="entry name" value="TAT_signal"/>
</dbReference>
<proteinExistence type="inferred from homology"/>
<reference evidence="8" key="2">
    <citation type="submission" date="2021-08" db="EMBL/GenBank/DDBJ databases">
        <authorList>
            <person name="Tani A."/>
            <person name="Ola A."/>
            <person name="Ogura Y."/>
            <person name="Katsura K."/>
            <person name="Hayashi T."/>
        </authorList>
    </citation>
    <scope>NUCLEOTIDE SEQUENCE</scope>
    <source>
        <strain evidence="8">JCM 32048</strain>
    </source>
</reference>
<evidence type="ECO:0000256" key="2">
    <source>
        <dbReference type="ARBA" id="ARBA00008973"/>
    </source>
</evidence>
<dbReference type="GO" id="GO:0016020">
    <property type="term" value="C:membrane"/>
    <property type="evidence" value="ECO:0007669"/>
    <property type="project" value="UniProtKB-SubCell"/>
</dbReference>
<dbReference type="Proteomes" id="UP001055286">
    <property type="component" value="Unassembled WGS sequence"/>
</dbReference>
<keyword evidence="5" id="KW-0564">Palmitate</keyword>
<name>A0AA37HFU7_9HYPH</name>
<evidence type="ECO:0000256" key="5">
    <source>
        <dbReference type="ARBA" id="ARBA00023139"/>
    </source>
</evidence>
<dbReference type="Pfam" id="PF03180">
    <property type="entry name" value="Lipoprotein_9"/>
    <property type="match status" value="1"/>
</dbReference>
<dbReference type="PANTHER" id="PTHR30429">
    <property type="entry name" value="D-METHIONINE-BINDING LIPOPROTEIN METQ"/>
    <property type="match status" value="1"/>
</dbReference>
<dbReference type="RefSeq" id="WP_238192860.1">
    <property type="nucleotide sequence ID" value="NZ_BPQJ01000037.1"/>
</dbReference>
<comment type="caution">
    <text evidence="8">The sequence shown here is derived from an EMBL/GenBank/DDBJ whole genome shotgun (WGS) entry which is preliminary data.</text>
</comment>
<accession>A0AA37HFU7</accession>
<dbReference type="SUPFAM" id="SSF53850">
    <property type="entry name" value="Periplasmic binding protein-like II"/>
    <property type="match status" value="1"/>
</dbReference>
<feature type="signal peptide" evidence="7">
    <location>
        <begin position="1"/>
        <end position="21"/>
    </location>
</feature>
<evidence type="ECO:0000313" key="9">
    <source>
        <dbReference type="Proteomes" id="UP001055286"/>
    </source>
</evidence>
<evidence type="ECO:0000256" key="3">
    <source>
        <dbReference type="ARBA" id="ARBA00022729"/>
    </source>
</evidence>
<dbReference type="EMBL" id="BPQJ01000037">
    <property type="protein sequence ID" value="GJD65277.1"/>
    <property type="molecule type" value="Genomic_DNA"/>
</dbReference>
<keyword evidence="6 8" id="KW-0449">Lipoprotein</keyword>
<dbReference type="PROSITE" id="PS51318">
    <property type="entry name" value="TAT"/>
    <property type="match status" value="1"/>
</dbReference>
<comment type="subcellular location">
    <subcellularLocation>
        <location evidence="1">Membrane</location>
        <topology evidence="1">Lipid-anchor</topology>
    </subcellularLocation>
</comment>
<dbReference type="Gene3D" id="3.40.190.10">
    <property type="entry name" value="Periplasmic binding protein-like II"/>
    <property type="match status" value="2"/>
</dbReference>
<comment type="similarity">
    <text evidence="2">Belongs to the NlpA lipoprotein family.</text>
</comment>
<evidence type="ECO:0000313" key="8">
    <source>
        <dbReference type="EMBL" id="GJD65277.1"/>
    </source>
</evidence>
<reference evidence="8" key="1">
    <citation type="journal article" date="2016" name="Front. Microbiol.">
        <title>Genome Sequence of the Piezophilic, Mesophilic Sulfate-Reducing Bacterium Desulfovibrio indicus J2T.</title>
        <authorList>
            <person name="Cao J."/>
            <person name="Maignien L."/>
            <person name="Shao Z."/>
            <person name="Alain K."/>
            <person name="Jebbar M."/>
        </authorList>
    </citation>
    <scope>NUCLEOTIDE SEQUENCE</scope>
    <source>
        <strain evidence="8">JCM 32048</strain>
    </source>
</reference>
<keyword evidence="3 7" id="KW-0732">Signal</keyword>
<organism evidence="8 9">
    <name type="scientific">Methylobacterium frigidaeris</name>
    <dbReference type="NCBI Taxonomy" id="2038277"/>
    <lineage>
        <taxon>Bacteria</taxon>
        <taxon>Pseudomonadati</taxon>
        <taxon>Pseudomonadota</taxon>
        <taxon>Alphaproteobacteria</taxon>
        <taxon>Hyphomicrobiales</taxon>
        <taxon>Methylobacteriaceae</taxon>
        <taxon>Methylobacterium</taxon>
    </lineage>
</organism>
<keyword evidence="4" id="KW-0472">Membrane</keyword>
<dbReference type="PANTHER" id="PTHR30429:SF0">
    <property type="entry name" value="METHIONINE-BINDING LIPOPROTEIN METQ"/>
    <property type="match status" value="1"/>
</dbReference>
<evidence type="ECO:0000256" key="6">
    <source>
        <dbReference type="ARBA" id="ARBA00023288"/>
    </source>
</evidence>
<evidence type="ECO:0000256" key="4">
    <source>
        <dbReference type="ARBA" id="ARBA00023136"/>
    </source>
</evidence>
<dbReference type="InterPro" id="IPR004872">
    <property type="entry name" value="Lipoprotein_NlpA"/>
</dbReference>
<protein>
    <submittedName>
        <fullName evidence="8">Lipoprotein 28</fullName>
    </submittedName>
</protein>
<keyword evidence="9" id="KW-1185">Reference proteome</keyword>
<evidence type="ECO:0000256" key="1">
    <source>
        <dbReference type="ARBA" id="ARBA00004635"/>
    </source>
</evidence>